<keyword evidence="2" id="KW-1185">Reference proteome</keyword>
<reference evidence="1" key="1">
    <citation type="submission" date="2021-02" db="EMBL/GenBank/DDBJ databases">
        <authorList>
            <person name="Palmer J.M."/>
        </authorList>
    </citation>
    <scope>NUCLEOTIDE SEQUENCE</scope>
    <source>
        <strain evidence="1">SCRP734</strain>
    </source>
</reference>
<organism evidence="1 2">
    <name type="scientific">Phytophthora pseudosyringae</name>
    <dbReference type="NCBI Taxonomy" id="221518"/>
    <lineage>
        <taxon>Eukaryota</taxon>
        <taxon>Sar</taxon>
        <taxon>Stramenopiles</taxon>
        <taxon>Oomycota</taxon>
        <taxon>Peronosporomycetes</taxon>
        <taxon>Peronosporales</taxon>
        <taxon>Peronosporaceae</taxon>
        <taxon>Phytophthora</taxon>
    </lineage>
</organism>
<evidence type="ECO:0000313" key="1">
    <source>
        <dbReference type="EMBL" id="KAG7385235.1"/>
    </source>
</evidence>
<comment type="caution">
    <text evidence="1">The sequence shown here is derived from an EMBL/GenBank/DDBJ whole genome shotgun (WGS) entry which is preliminary data.</text>
</comment>
<accession>A0A8T1VV94</accession>
<dbReference type="Proteomes" id="UP000694044">
    <property type="component" value="Unassembled WGS sequence"/>
</dbReference>
<proteinExistence type="predicted"/>
<protein>
    <submittedName>
        <fullName evidence="1">Uncharacterized protein</fullName>
    </submittedName>
</protein>
<dbReference type="AlphaFoldDB" id="A0A8T1VV94"/>
<gene>
    <name evidence="1" type="ORF">PHYPSEUDO_001704</name>
</gene>
<evidence type="ECO:0000313" key="2">
    <source>
        <dbReference type="Proteomes" id="UP000694044"/>
    </source>
</evidence>
<dbReference type="EMBL" id="JAGDFM010000126">
    <property type="protein sequence ID" value="KAG7385235.1"/>
    <property type="molecule type" value="Genomic_DNA"/>
</dbReference>
<name>A0A8T1VV94_9STRA</name>
<sequence length="84" mass="9210">MWLRLLPRRRGSRDVGRDMLRREYEITIGTTTAAALITVSSTIPILTSVSAVVSIAALVSTSEFSRARGNETSKVVEISDSRDD</sequence>